<evidence type="ECO:0000313" key="2">
    <source>
        <dbReference type="Proteomes" id="UP001157502"/>
    </source>
</evidence>
<gene>
    <name evidence="1" type="ORF">DPEC_G00061460</name>
</gene>
<evidence type="ECO:0000313" key="1">
    <source>
        <dbReference type="EMBL" id="KAJ8011746.1"/>
    </source>
</evidence>
<accession>A0ACC2H780</accession>
<comment type="caution">
    <text evidence="1">The sequence shown here is derived from an EMBL/GenBank/DDBJ whole genome shotgun (WGS) entry which is preliminary data.</text>
</comment>
<name>A0ACC2H780_DALPE</name>
<keyword evidence="2" id="KW-1185">Reference proteome</keyword>
<dbReference type="EMBL" id="CM055732">
    <property type="protein sequence ID" value="KAJ8011746.1"/>
    <property type="molecule type" value="Genomic_DNA"/>
</dbReference>
<proteinExistence type="predicted"/>
<organism evidence="1 2">
    <name type="scientific">Dallia pectoralis</name>
    <name type="common">Alaska blackfish</name>
    <dbReference type="NCBI Taxonomy" id="75939"/>
    <lineage>
        <taxon>Eukaryota</taxon>
        <taxon>Metazoa</taxon>
        <taxon>Chordata</taxon>
        <taxon>Craniata</taxon>
        <taxon>Vertebrata</taxon>
        <taxon>Euteleostomi</taxon>
        <taxon>Actinopterygii</taxon>
        <taxon>Neopterygii</taxon>
        <taxon>Teleostei</taxon>
        <taxon>Protacanthopterygii</taxon>
        <taxon>Esociformes</taxon>
        <taxon>Umbridae</taxon>
        <taxon>Dallia</taxon>
    </lineage>
</organism>
<protein>
    <submittedName>
        <fullName evidence="1">Uncharacterized protein</fullName>
    </submittedName>
</protein>
<dbReference type="Proteomes" id="UP001157502">
    <property type="component" value="Chromosome 5"/>
</dbReference>
<sequence>MLSILSTKEESLTDLDKGIEDETPTDELEAEIASTQDYQDRILTWKTRTKRLIQKAESERPRVSDASASSVRSLNAQTVKLPKLVIEKYSGEISQWQEFWSQYETAIHNNDVLSKREKFTYLKSYLTGAAARAVAGFTMTDSNYDAAVELLQNRVWKKRHCNKRTYVQATEPNSCKEIISCSSFETPV</sequence>
<reference evidence="1" key="1">
    <citation type="submission" date="2021-05" db="EMBL/GenBank/DDBJ databases">
        <authorList>
            <person name="Pan Q."/>
            <person name="Jouanno E."/>
            <person name="Zahm M."/>
            <person name="Klopp C."/>
            <person name="Cabau C."/>
            <person name="Louis A."/>
            <person name="Berthelot C."/>
            <person name="Parey E."/>
            <person name="Roest Crollius H."/>
            <person name="Montfort J."/>
            <person name="Robinson-Rechavi M."/>
            <person name="Bouchez O."/>
            <person name="Lampietro C."/>
            <person name="Lopez Roques C."/>
            <person name="Donnadieu C."/>
            <person name="Postlethwait J."/>
            <person name="Bobe J."/>
            <person name="Dillon D."/>
            <person name="Chandos A."/>
            <person name="von Hippel F."/>
            <person name="Guiguen Y."/>
        </authorList>
    </citation>
    <scope>NUCLEOTIDE SEQUENCE</scope>
    <source>
        <strain evidence="1">YG-Jan2019</strain>
    </source>
</reference>